<sequence>MGRGVNKVFLIGHTGNVPELRATTNGTPVMNFNLATSESWIDKQTGNRQDRTEWHRVVVIGKLAEVLAPMIGKGSKLYVEGKLQTRQWKDQQGMDRYTTEINARDIQLLDPNPNQAGGYQQQAAPQQYADKSTEEFWEG</sequence>
<proteinExistence type="inferred from homology"/>
<dbReference type="EMBL" id="JBEWTB010000003">
    <property type="protein sequence ID" value="MET4759529.1"/>
    <property type="molecule type" value="Genomic_DNA"/>
</dbReference>
<dbReference type="InterPro" id="IPR000424">
    <property type="entry name" value="Primosome_PriB/ssb"/>
</dbReference>
<protein>
    <recommendedName>
        <fullName evidence="2 3">Single-stranded DNA-binding protein</fullName>
        <shortName evidence="2">SSB</shortName>
    </recommendedName>
</protein>
<dbReference type="Gene3D" id="2.40.50.140">
    <property type="entry name" value="Nucleic acid-binding proteins"/>
    <property type="match status" value="1"/>
</dbReference>
<evidence type="ECO:0000313" key="6">
    <source>
        <dbReference type="Proteomes" id="UP001549366"/>
    </source>
</evidence>
<dbReference type="RefSeq" id="WP_354011496.1">
    <property type="nucleotide sequence ID" value="NZ_JBEWTA010000002.1"/>
</dbReference>
<comment type="subunit">
    <text evidence="2">Homotetramer.</text>
</comment>
<feature type="region of interest" description="Disordered" evidence="4">
    <location>
        <begin position="108"/>
        <end position="139"/>
    </location>
</feature>
<organism evidence="5 6">
    <name type="scientific">Endozoicomonas lisbonensis</name>
    <dbReference type="NCBI Taxonomy" id="3120522"/>
    <lineage>
        <taxon>Bacteria</taxon>
        <taxon>Pseudomonadati</taxon>
        <taxon>Pseudomonadota</taxon>
        <taxon>Gammaproteobacteria</taxon>
        <taxon>Oceanospirillales</taxon>
        <taxon>Endozoicomonadaceae</taxon>
        <taxon>Endozoicomonas</taxon>
    </lineage>
</organism>
<evidence type="ECO:0000256" key="1">
    <source>
        <dbReference type="ARBA" id="ARBA00023125"/>
    </source>
</evidence>
<evidence type="ECO:0000256" key="2">
    <source>
        <dbReference type="HAMAP-Rule" id="MF_00984"/>
    </source>
</evidence>
<feature type="compositionally biased region" description="Low complexity" evidence="4">
    <location>
        <begin position="112"/>
        <end position="129"/>
    </location>
</feature>
<dbReference type="Proteomes" id="UP001549366">
    <property type="component" value="Unassembled WGS sequence"/>
</dbReference>
<accession>A0ABV2SQB5</accession>
<dbReference type="CDD" id="cd04496">
    <property type="entry name" value="SSB_OBF"/>
    <property type="match status" value="1"/>
</dbReference>
<dbReference type="PANTHER" id="PTHR10302:SF27">
    <property type="entry name" value="SINGLE-STRANDED DNA-BINDING PROTEIN"/>
    <property type="match status" value="1"/>
</dbReference>
<dbReference type="HAMAP" id="MF_00984">
    <property type="entry name" value="SSB"/>
    <property type="match status" value="1"/>
</dbReference>
<dbReference type="SUPFAM" id="SSF50249">
    <property type="entry name" value="Nucleic acid-binding proteins"/>
    <property type="match status" value="1"/>
</dbReference>
<reference evidence="5 6" key="1">
    <citation type="submission" date="2024-06" db="EMBL/GenBank/DDBJ databases">
        <title>Genomic Encyclopedia of Type Strains, Phase V (KMG-V): Genome sequencing to study the core and pangenomes of soil and plant-associated prokaryotes.</title>
        <authorList>
            <person name="Whitman W."/>
        </authorList>
    </citation>
    <scope>NUCLEOTIDE SEQUENCE [LARGE SCALE GENOMIC DNA]</scope>
    <source>
        <strain evidence="5 6">NE40</strain>
    </source>
</reference>
<dbReference type="PROSITE" id="PS50935">
    <property type="entry name" value="SSB"/>
    <property type="match status" value="1"/>
</dbReference>
<name>A0ABV2SQB5_9GAMM</name>
<evidence type="ECO:0000313" key="5">
    <source>
        <dbReference type="EMBL" id="MET4759529.1"/>
    </source>
</evidence>
<comment type="caution">
    <text evidence="2">Lacks conserved residue(s) required for the propagation of feature annotation.</text>
</comment>
<gene>
    <name evidence="5" type="ORF">V5J35_004848</name>
</gene>
<dbReference type="InterPro" id="IPR012340">
    <property type="entry name" value="NA-bd_OB-fold"/>
</dbReference>
<keyword evidence="1 2" id="KW-0238">DNA-binding</keyword>
<dbReference type="InterPro" id="IPR011344">
    <property type="entry name" value="ssDNA-bd"/>
</dbReference>
<dbReference type="Pfam" id="PF00436">
    <property type="entry name" value="SSB"/>
    <property type="match status" value="1"/>
</dbReference>
<dbReference type="PIRSF" id="PIRSF002070">
    <property type="entry name" value="SSB"/>
    <property type="match status" value="1"/>
</dbReference>
<keyword evidence="6" id="KW-1185">Reference proteome</keyword>
<evidence type="ECO:0000256" key="4">
    <source>
        <dbReference type="SAM" id="MobiDB-lite"/>
    </source>
</evidence>
<dbReference type="PANTHER" id="PTHR10302">
    <property type="entry name" value="SINGLE-STRANDED DNA-BINDING PROTEIN"/>
    <property type="match status" value="1"/>
</dbReference>
<dbReference type="NCBIfam" id="TIGR00621">
    <property type="entry name" value="ssb"/>
    <property type="match status" value="1"/>
</dbReference>
<evidence type="ECO:0000256" key="3">
    <source>
        <dbReference type="PIRNR" id="PIRNR002070"/>
    </source>
</evidence>
<comment type="caution">
    <text evidence="5">The sequence shown here is derived from an EMBL/GenBank/DDBJ whole genome shotgun (WGS) entry which is preliminary data.</text>
</comment>
<dbReference type="GO" id="GO:0003677">
    <property type="term" value="F:DNA binding"/>
    <property type="evidence" value="ECO:0007669"/>
    <property type="project" value="UniProtKB-KW"/>
</dbReference>